<dbReference type="InterPro" id="IPR012000">
    <property type="entry name" value="Thiamin_PyroP_enz_cen_dom"/>
</dbReference>
<dbReference type="PANTHER" id="PTHR18968">
    <property type="entry name" value="THIAMINE PYROPHOSPHATE ENZYMES"/>
    <property type="match status" value="1"/>
</dbReference>
<keyword evidence="8" id="KW-1185">Reference proteome</keyword>
<dbReference type="GO" id="GO:0005948">
    <property type="term" value="C:acetolactate synthase complex"/>
    <property type="evidence" value="ECO:0007669"/>
    <property type="project" value="TreeGrafter"/>
</dbReference>
<dbReference type="PANTHER" id="PTHR18968:SF120">
    <property type="entry name" value="ACETOLACTATE SYNTHASE LARGE SUBUNIT"/>
    <property type="match status" value="1"/>
</dbReference>
<dbReference type="EMBL" id="CP047650">
    <property type="protein sequence ID" value="QHJ00639.1"/>
    <property type="molecule type" value="Genomic_DNA"/>
</dbReference>
<dbReference type="KEGG" id="xyk:GT347_23230"/>
<reference evidence="7 8" key="1">
    <citation type="submission" date="2020-01" db="EMBL/GenBank/DDBJ databases">
        <title>Genome sequencing of strain KACC 21265.</title>
        <authorList>
            <person name="Heo J."/>
            <person name="Kim S.-J."/>
            <person name="Kim J.-S."/>
            <person name="Hong S.-B."/>
            <person name="Kwon S.-W."/>
        </authorList>
    </citation>
    <scope>NUCLEOTIDE SEQUENCE [LARGE SCALE GENOMIC DNA]</scope>
    <source>
        <strain evidence="7 8">KACC 21265</strain>
    </source>
</reference>
<evidence type="ECO:0000256" key="2">
    <source>
        <dbReference type="ARBA" id="ARBA00023052"/>
    </source>
</evidence>
<dbReference type="GO" id="GO:0009097">
    <property type="term" value="P:isoleucine biosynthetic process"/>
    <property type="evidence" value="ECO:0007669"/>
    <property type="project" value="TreeGrafter"/>
</dbReference>
<keyword evidence="2 3" id="KW-0786">Thiamine pyrophosphate</keyword>
<feature type="domain" description="Thiamine pyrophosphate enzyme TPP-binding" evidence="5">
    <location>
        <begin position="399"/>
        <end position="544"/>
    </location>
</feature>
<dbReference type="FunFam" id="3.40.50.970:FF:000007">
    <property type="entry name" value="Acetolactate synthase"/>
    <property type="match status" value="1"/>
</dbReference>
<dbReference type="InterPro" id="IPR029035">
    <property type="entry name" value="DHS-like_NAD/FAD-binding_dom"/>
</dbReference>
<dbReference type="Proteomes" id="UP000464787">
    <property type="component" value="Chromosome"/>
</dbReference>
<dbReference type="GO" id="GO:0003984">
    <property type="term" value="F:acetolactate synthase activity"/>
    <property type="evidence" value="ECO:0007669"/>
    <property type="project" value="TreeGrafter"/>
</dbReference>
<comment type="similarity">
    <text evidence="1 3">Belongs to the TPP enzyme family.</text>
</comment>
<dbReference type="InterPro" id="IPR029061">
    <property type="entry name" value="THDP-binding"/>
</dbReference>
<dbReference type="Gene3D" id="3.40.50.1220">
    <property type="entry name" value="TPP-binding domain"/>
    <property type="match status" value="1"/>
</dbReference>
<dbReference type="CDD" id="cd00568">
    <property type="entry name" value="TPP_enzymes"/>
    <property type="match status" value="1"/>
</dbReference>
<dbReference type="InterPro" id="IPR045229">
    <property type="entry name" value="TPP_enz"/>
</dbReference>
<evidence type="ECO:0000313" key="7">
    <source>
        <dbReference type="EMBL" id="QHJ00639.1"/>
    </source>
</evidence>
<evidence type="ECO:0000256" key="3">
    <source>
        <dbReference type="RuleBase" id="RU362132"/>
    </source>
</evidence>
<sequence length="560" mass="59476">MSASTESSASQARQRTGGKALVESLQAHGVDRVFCVPGESYLEVLDALHDAPDIHLVVAKHEGGAANMAEADGKLTGRPGICMVTRGPGATHASIGVHIAQQDSTPMILFVGQISREHVGREAFQEVDYQAMFGGLAKWVVEITDAQRVPEILARAFHVATSGRPGPVVVSLPEDMLVEACTIPVCVAAPTQQAGIAPAVLERIGQALSAARQPLLIVGGGSWSQAHSRDLQAFASHWKLPVAVSFRRQDALDNRHPNYVGHLSLGMNPKLRQRLLDSDLILAIGTRLGDIATDGYTLLEVPAPKQQLIHVHVDAAELGRVYQPVIGVQADIGQALAGLATLAAPPQIGWAESTRSARADHEAFSRAPALAADFEGVDMTAVVQHLTAQMPDDLVVTNGAGNYSVWAHRFHEYRQPHTQLAPTCGAMGYGLPAAVAAALRDPARPVVCFAGDGCFLMYPQELATAAEYGANFLVLVVNNGMYGTIRMHQEKHHPGRISGTRLKGPDYVALAKAFGAFAEQVGRTEDFPAALARAQAHGGLALIELLTDPRQITPGARLAA</sequence>
<dbReference type="CDD" id="cd07035">
    <property type="entry name" value="TPP_PYR_POX_like"/>
    <property type="match status" value="1"/>
</dbReference>
<dbReference type="Pfam" id="PF00205">
    <property type="entry name" value="TPP_enzyme_M"/>
    <property type="match status" value="1"/>
</dbReference>
<proteinExistence type="inferred from homology"/>
<dbReference type="SUPFAM" id="SSF52467">
    <property type="entry name" value="DHS-like NAD/FAD-binding domain"/>
    <property type="match status" value="1"/>
</dbReference>
<evidence type="ECO:0000313" key="8">
    <source>
        <dbReference type="Proteomes" id="UP000464787"/>
    </source>
</evidence>
<accession>A0A857JD04</accession>
<feature type="domain" description="Thiamine pyrophosphate enzyme central" evidence="4">
    <location>
        <begin position="202"/>
        <end position="339"/>
    </location>
</feature>
<dbReference type="InterPro" id="IPR000399">
    <property type="entry name" value="TPP-bd_CS"/>
</dbReference>
<dbReference type="SUPFAM" id="SSF52518">
    <property type="entry name" value="Thiamin diphosphate-binding fold (THDP-binding)"/>
    <property type="match status" value="2"/>
</dbReference>
<protein>
    <submittedName>
        <fullName evidence="7">Thiamine pyrophosphate-binding protein</fullName>
    </submittedName>
</protein>
<dbReference type="RefSeq" id="WP_160554448.1">
    <property type="nucleotide sequence ID" value="NZ_CP047650.1"/>
</dbReference>
<feature type="domain" description="Thiamine pyrophosphate enzyme N-terminal TPP-binding" evidence="6">
    <location>
        <begin position="16"/>
        <end position="132"/>
    </location>
</feature>
<dbReference type="Pfam" id="PF02776">
    <property type="entry name" value="TPP_enzyme_N"/>
    <property type="match status" value="1"/>
</dbReference>
<dbReference type="InterPro" id="IPR011766">
    <property type="entry name" value="TPP_enzyme_TPP-bd"/>
</dbReference>
<gene>
    <name evidence="7" type="ORF">GT347_23230</name>
</gene>
<dbReference type="NCBIfam" id="NF006052">
    <property type="entry name" value="PRK08199.1"/>
    <property type="match status" value="1"/>
</dbReference>
<dbReference type="GO" id="GO:0009099">
    <property type="term" value="P:L-valine biosynthetic process"/>
    <property type="evidence" value="ECO:0007669"/>
    <property type="project" value="TreeGrafter"/>
</dbReference>
<dbReference type="Pfam" id="PF02775">
    <property type="entry name" value="TPP_enzyme_C"/>
    <property type="match status" value="1"/>
</dbReference>
<dbReference type="AlphaFoldDB" id="A0A857JD04"/>
<dbReference type="GO" id="GO:0050660">
    <property type="term" value="F:flavin adenine dinucleotide binding"/>
    <property type="evidence" value="ECO:0007669"/>
    <property type="project" value="TreeGrafter"/>
</dbReference>
<evidence type="ECO:0000256" key="1">
    <source>
        <dbReference type="ARBA" id="ARBA00007812"/>
    </source>
</evidence>
<dbReference type="GO" id="GO:0030976">
    <property type="term" value="F:thiamine pyrophosphate binding"/>
    <property type="evidence" value="ECO:0007669"/>
    <property type="project" value="InterPro"/>
</dbReference>
<dbReference type="PROSITE" id="PS00187">
    <property type="entry name" value="TPP_ENZYMES"/>
    <property type="match status" value="1"/>
</dbReference>
<evidence type="ECO:0000259" key="6">
    <source>
        <dbReference type="Pfam" id="PF02776"/>
    </source>
</evidence>
<dbReference type="GO" id="GO:0000287">
    <property type="term" value="F:magnesium ion binding"/>
    <property type="evidence" value="ECO:0007669"/>
    <property type="project" value="InterPro"/>
</dbReference>
<evidence type="ECO:0000259" key="4">
    <source>
        <dbReference type="Pfam" id="PF00205"/>
    </source>
</evidence>
<evidence type="ECO:0000259" key="5">
    <source>
        <dbReference type="Pfam" id="PF02775"/>
    </source>
</evidence>
<dbReference type="InterPro" id="IPR012001">
    <property type="entry name" value="Thiamin_PyroP_enz_TPP-bd_dom"/>
</dbReference>
<organism evidence="7 8">
    <name type="scientific">Xylophilus rhododendri</name>
    <dbReference type="NCBI Taxonomy" id="2697032"/>
    <lineage>
        <taxon>Bacteria</taxon>
        <taxon>Pseudomonadati</taxon>
        <taxon>Pseudomonadota</taxon>
        <taxon>Betaproteobacteria</taxon>
        <taxon>Burkholderiales</taxon>
        <taxon>Xylophilus</taxon>
    </lineage>
</organism>
<name>A0A857JD04_9BURK</name>
<dbReference type="Gene3D" id="3.40.50.970">
    <property type="match status" value="2"/>
</dbReference>